<accession>A0ABQ3Y1I5</accession>
<protein>
    <recommendedName>
        <fullName evidence="1">Protein kinase domain-containing protein</fullName>
    </recommendedName>
</protein>
<dbReference type="Gene3D" id="1.10.510.10">
    <property type="entry name" value="Transferase(Phosphotransferase) domain 1"/>
    <property type="match status" value="1"/>
</dbReference>
<organism evidence="2 3">
    <name type="scientific">Paractinoplanes deccanensis</name>
    <dbReference type="NCBI Taxonomy" id="113561"/>
    <lineage>
        <taxon>Bacteria</taxon>
        <taxon>Bacillati</taxon>
        <taxon>Actinomycetota</taxon>
        <taxon>Actinomycetes</taxon>
        <taxon>Micromonosporales</taxon>
        <taxon>Micromonosporaceae</taxon>
        <taxon>Paractinoplanes</taxon>
    </lineage>
</organism>
<reference evidence="2 3" key="1">
    <citation type="submission" date="2021-01" db="EMBL/GenBank/DDBJ databases">
        <title>Whole genome shotgun sequence of Actinoplanes deccanensis NBRC 13994.</title>
        <authorList>
            <person name="Komaki H."/>
            <person name="Tamura T."/>
        </authorList>
    </citation>
    <scope>NUCLEOTIDE SEQUENCE [LARGE SCALE GENOMIC DNA]</scope>
    <source>
        <strain evidence="2 3">NBRC 13994</strain>
    </source>
</reference>
<gene>
    <name evidence="2" type="ORF">Ade02nite_24760</name>
</gene>
<dbReference type="Pfam" id="PF13643">
    <property type="entry name" value="DUF4145"/>
    <property type="match status" value="1"/>
</dbReference>
<evidence type="ECO:0000313" key="3">
    <source>
        <dbReference type="Proteomes" id="UP000609879"/>
    </source>
</evidence>
<proteinExistence type="predicted"/>
<evidence type="ECO:0000259" key="1">
    <source>
        <dbReference type="PROSITE" id="PS50011"/>
    </source>
</evidence>
<dbReference type="Proteomes" id="UP000609879">
    <property type="component" value="Unassembled WGS sequence"/>
</dbReference>
<dbReference type="InterPro" id="IPR025285">
    <property type="entry name" value="DUF4145"/>
</dbReference>
<feature type="domain" description="Protein kinase" evidence="1">
    <location>
        <begin position="203"/>
        <end position="450"/>
    </location>
</feature>
<dbReference type="EMBL" id="BOMI01000041">
    <property type="protein sequence ID" value="GID73835.1"/>
    <property type="molecule type" value="Genomic_DNA"/>
</dbReference>
<sequence length="455" mass="48990">MNDYLRQLVNDSHNFRFLAETNDSLARSAAAAEELAGKVPFIALALTRVFAERLTKELLRRSGRRDQHIELKSGINQLAAAHIIPRQITSGLHDLRTKGNAALHDMAGDSETARSAVERCFDIGVWWHQFNTGERVTHAFTPRAERETAVNALLESIQAEFAGLRSLIENSSRAGIRISPAGPREWAGGSHVSCAGVTYLVHDHGTRITGTDHAWTLTRADAHSLDRRELPVRLVGLTGSKPASIADGLRAQADVLAAGGRGDRLPKLAGRQRFVLATERLRGPTWTQMFGPGPLPLDPFVVPRALGALAEVAGALTDLHRAGTAHRLLGGDEIVLPERGRGARARDLGLAWLPRLPGEAGAYAAPEQRQLARGSLGPPADVFQLAALLLHTCTGVAPVAGRAFPLRTYHPALPAELDEILARALDPDPARRPSVDAFAAVLRSSREAMLRGATA</sequence>
<keyword evidence="3" id="KW-1185">Reference proteome</keyword>
<name>A0ABQ3Y1I5_9ACTN</name>
<dbReference type="InterPro" id="IPR011009">
    <property type="entry name" value="Kinase-like_dom_sf"/>
</dbReference>
<dbReference type="RefSeq" id="WP_203761754.1">
    <property type="nucleotide sequence ID" value="NZ_BAAABO010000027.1"/>
</dbReference>
<comment type="caution">
    <text evidence="2">The sequence shown here is derived from an EMBL/GenBank/DDBJ whole genome shotgun (WGS) entry which is preliminary data.</text>
</comment>
<dbReference type="SUPFAM" id="SSF56112">
    <property type="entry name" value="Protein kinase-like (PK-like)"/>
    <property type="match status" value="1"/>
</dbReference>
<evidence type="ECO:0000313" key="2">
    <source>
        <dbReference type="EMBL" id="GID73835.1"/>
    </source>
</evidence>
<dbReference type="PROSITE" id="PS50011">
    <property type="entry name" value="PROTEIN_KINASE_DOM"/>
    <property type="match status" value="1"/>
</dbReference>
<dbReference type="InterPro" id="IPR000719">
    <property type="entry name" value="Prot_kinase_dom"/>
</dbReference>